<dbReference type="AlphaFoldDB" id="A0A0B5FJB5"/>
<dbReference type="EMBL" id="CP010311">
    <property type="protein sequence ID" value="AJF07453.1"/>
    <property type="molecule type" value="Genomic_DNA"/>
</dbReference>
<sequence>MRNKLIAVQLWEENDARNPEVDFNGAWSVLARLGVPYRFGGRTIDGQVEYLVLNPASGEVVASGRGVTSAQAMCRAALTARARSAGALVQVTH</sequence>
<reference evidence="1 2" key="1">
    <citation type="journal article" date="2015" name="Genome Announc.">
        <title>Genomes of Geoalkalibacter ferrihydriticus Z-0531T and Geoalkalibacter subterraneus Red1T, Two Haloalkaliphilic Metal-Reducing Deltaproteobacteria.</title>
        <authorList>
            <person name="Badalamenti J.P."/>
            <person name="Krajmalnik-Brown R."/>
            <person name="Torres C.I."/>
            <person name="Bond D.R."/>
        </authorList>
    </citation>
    <scope>NUCLEOTIDE SEQUENCE [LARGE SCALE GENOMIC DNA]</scope>
    <source>
        <strain evidence="1 2">Red1</strain>
    </source>
</reference>
<dbReference type="RefSeq" id="WP_040201361.1">
    <property type="nucleotide sequence ID" value="NZ_CP010311.1"/>
</dbReference>
<dbReference type="Proteomes" id="UP000035036">
    <property type="component" value="Chromosome"/>
</dbReference>
<gene>
    <name evidence="1" type="ORF">GSUB_14050</name>
</gene>
<dbReference type="KEGG" id="gsb:GSUB_14050"/>
<dbReference type="HOGENOM" id="CLU_2395528_0_0_7"/>
<protein>
    <submittedName>
        <fullName evidence="1">Uncharacterized protein</fullName>
    </submittedName>
</protein>
<evidence type="ECO:0000313" key="1">
    <source>
        <dbReference type="EMBL" id="AJF07453.1"/>
    </source>
</evidence>
<evidence type="ECO:0000313" key="2">
    <source>
        <dbReference type="Proteomes" id="UP000035036"/>
    </source>
</evidence>
<organism evidence="1 2">
    <name type="scientific">Geoalkalibacter subterraneus</name>
    <dbReference type="NCBI Taxonomy" id="483547"/>
    <lineage>
        <taxon>Bacteria</taxon>
        <taxon>Pseudomonadati</taxon>
        <taxon>Thermodesulfobacteriota</taxon>
        <taxon>Desulfuromonadia</taxon>
        <taxon>Desulfuromonadales</taxon>
        <taxon>Geoalkalibacteraceae</taxon>
        <taxon>Geoalkalibacter</taxon>
    </lineage>
</organism>
<proteinExistence type="predicted"/>
<dbReference type="STRING" id="483547.GSUB_14050"/>
<name>A0A0B5FJB5_9BACT</name>
<dbReference type="OrthoDB" id="7994644at2"/>
<accession>A0A0B5FJB5</accession>
<keyword evidence="2" id="KW-1185">Reference proteome</keyword>